<sequence>MDRVHWIAQKKMLEQFILDFQDPDSGGISERPDDAVAVFHTFFGVAGLSLLGFSGLAAIDPSYALPVNVVGRVFSGKKDQSLVS</sequence>
<keyword evidence="7" id="KW-0862">Zinc</keyword>
<feature type="domain" description="Prenyltransferase alpha-alpha toroid" evidence="11">
    <location>
        <begin position="5"/>
        <end position="64"/>
    </location>
</feature>
<keyword evidence="6" id="KW-0677">Repeat</keyword>
<dbReference type="GO" id="GO:0046872">
    <property type="term" value="F:metal ion binding"/>
    <property type="evidence" value="ECO:0007669"/>
    <property type="project" value="UniProtKB-KW"/>
</dbReference>
<dbReference type="PANTHER" id="PTHR11774">
    <property type="entry name" value="GERANYLGERANYL TRANSFERASE TYPE BETA SUBUNIT"/>
    <property type="match status" value="1"/>
</dbReference>
<keyword evidence="10" id="KW-0472">Membrane</keyword>
<evidence type="ECO:0000256" key="7">
    <source>
        <dbReference type="ARBA" id="ARBA00022833"/>
    </source>
</evidence>
<dbReference type="PANTHER" id="PTHR11774:SF11">
    <property type="entry name" value="GERANYLGERANYL TRANSFERASE TYPE-2 SUBUNIT BETA"/>
    <property type="match status" value="1"/>
</dbReference>
<evidence type="ECO:0000256" key="6">
    <source>
        <dbReference type="ARBA" id="ARBA00022737"/>
    </source>
</evidence>
<evidence type="ECO:0000313" key="12">
    <source>
        <dbReference type="EMBL" id="KAG0568807.1"/>
    </source>
</evidence>
<evidence type="ECO:0000256" key="1">
    <source>
        <dbReference type="ARBA" id="ARBA00001947"/>
    </source>
</evidence>
<accession>A0A8T0HDS5</accession>
<evidence type="ECO:0000256" key="8">
    <source>
        <dbReference type="ARBA" id="ARBA00030816"/>
    </source>
</evidence>
<reference evidence="12 13" key="1">
    <citation type="submission" date="2020-06" db="EMBL/GenBank/DDBJ databases">
        <title>WGS assembly of Ceratodon purpureus strain R40.</title>
        <authorList>
            <person name="Carey S.B."/>
            <person name="Jenkins J."/>
            <person name="Shu S."/>
            <person name="Lovell J.T."/>
            <person name="Sreedasyam A."/>
            <person name="Maumus F."/>
            <person name="Tiley G.P."/>
            <person name="Fernandez-Pozo N."/>
            <person name="Barry K."/>
            <person name="Chen C."/>
            <person name="Wang M."/>
            <person name="Lipzen A."/>
            <person name="Daum C."/>
            <person name="Saski C.A."/>
            <person name="Payton A.C."/>
            <person name="Mcbreen J.C."/>
            <person name="Conrad R.E."/>
            <person name="Kollar L.M."/>
            <person name="Olsson S."/>
            <person name="Huttunen S."/>
            <person name="Landis J.B."/>
            <person name="Wickett N.J."/>
            <person name="Johnson M.G."/>
            <person name="Rensing S.A."/>
            <person name="Grimwood J."/>
            <person name="Schmutz J."/>
            <person name="Mcdaniel S.F."/>
        </authorList>
    </citation>
    <scope>NUCLEOTIDE SEQUENCE [LARGE SCALE GENOMIC DNA]</scope>
    <source>
        <strain evidence="12 13">R40</strain>
    </source>
</reference>
<evidence type="ECO:0000259" key="11">
    <source>
        <dbReference type="Pfam" id="PF00432"/>
    </source>
</evidence>
<dbReference type="EMBL" id="CM026427">
    <property type="protein sequence ID" value="KAG0568807.1"/>
    <property type="molecule type" value="Genomic_DNA"/>
</dbReference>
<dbReference type="EMBL" id="CM026427">
    <property type="protein sequence ID" value="KAG0568806.1"/>
    <property type="molecule type" value="Genomic_DNA"/>
</dbReference>
<evidence type="ECO:0000256" key="4">
    <source>
        <dbReference type="ARBA" id="ARBA00022679"/>
    </source>
</evidence>
<evidence type="ECO:0000256" key="2">
    <source>
        <dbReference type="ARBA" id="ARBA00010497"/>
    </source>
</evidence>
<evidence type="ECO:0000256" key="9">
    <source>
        <dbReference type="ARBA" id="ARBA00032766"/>
    </source>
</evidence>
<evidence type="ECO:0000256" key="5">
    <source>
        <dbReference type="ARBA" id="ARBA00022723"/>
    </source>
</evidence>
<keyword evidence="4" id="KW-0808">Transferase</keyword>
<evidence type="ECO:0000256" key="10">
    <source>
        <dbReference type="SAM" id="Phobius"/>
    </source>
</evidence>
<organism evidence="12 13">
    <name type="scientific">Ceratodon purpureus</name>
    <name type="common">Fire moss</name>
    <name type="synonym">Dicranum purpureum</name>
    <dbReference type="NCBI Taxonomy" id="3225"/>
    <lineage>
        <taxon>Eukaryota</taxon>
        <taxon>Viridiplantae</taxon>
        <taxon>Streptophyta</taxon>
        <taxon>Embryophyta</taxon>
        <taxon>Bryophyta</taxon>
        <taxon>Bryophytina</taxon>
        <taxon>Bryopsida</taxon>
        <taxon>Dicranidae</taxon>
        <taxon>Pseudoditrichales</taxon>
        <taxon>Ditrichaceae</taxon>
        <taxon>Ceratodon</taxon>
    </lineage>
</organism>
<proteinExistence type="inferred from homology"/>
<comment type="caution">
    <text evidence="12">The sequence shown here is derived from an EMBL/GenBank/DDBJ whole genome shotgun (WGS) entry which is preliminary data.</text>
</comment>
<dbReference type="AlphaFoldDB" id="A0A8T0HDS5"/>
<comment type="similarity">
    <text evidence="2">Belongs to the protein prenyltransferase subunit beta family.</text>
</comment>
<keyword evidence="3" id="KW-0637">Prenyltransferase</keyword>
<evidence type="ECO:0000313" key="13">
    <source>
        <dbReference type="Proteomes" id="UP000822688"/>
    </source>
</evidence>
<comment type="cofactor">
    <cofactor evidence="1">
        <name>Zn(2+)</name>
        <dbReference type="ChEBI" id="CHEBI:29105"/>
    </cofactor>
</comment>
<dbReference type="Pfam" id="PF00432">
    <property type="entry name" value="Prenyltrans"/>
    <property type="match status" value="1"/>
</dbReference>
<dbReference type="InterPro" id="IPR008930">
    <property type="entry name" value="Terpenoid_cyclase/PrenylTrfase"/>
</dbReference>
<dbReference type="GO" id="GO:0004663">
    <property type="term" value="F:Rab geranylgeranyltransferase activity"/>
    <property type="evidence" value="ECO:0007669"/>
    <property type="project" value="TreeGrafter"/>
</dbReference>
<dbReference type="Proteomes" id="UP000822688">
    <property type="component" value="Chromosome 6"/>
</dbReference>
<keyword evidence="10" id="KW-0812">Transmembrane</keyword>
<feature type="transmembrane region" description="Helical" evidence="10">
    <location>
        <begin position="35"/>
        <end position="59"/>
    </location>
</feature>
<evidence type="ECO:0000256" key="3">
    <source>
        <dbReference type="ARBA" id="ARBA00022602"/>
    </source>
</evidence>
<dbReference type="InterPro" id="IPR045089">
    <property type="entry name" value="PGGT1B-like"/>
</dbReference>
<dbReference type="GO" id="GO:0005968">
    <property type="term" value="C:Rab-protein geranylgeranyltransferase complex"/>
    <property type="evidence" value="ECO:0007669"/>
    <property type="project" value="TreeGrafter"/>
</dbReference>
<dbReference type="Gene3D" id="1.50.10.20">
    <property type="match status" value="1"/>
</dbReference>
<protein>
    <recommendedName>
        <fullName evidence="8">Geranylgeranyl transferase type II subunit beta</fullName>
    </recommendedName>
    <alternativeName>
        <fullName evidence="9">Type II protein geranyl-geranyltransferase subunit beta</fullName>
    </alternativeName>
</protein>
<keyword evidence="10" id="KW-1133">Transmembrane helix</keyword>
<dbReference type="InterPro" id="IPR001330">
    <property type="entry name" value="Prenyltrans"/>
</dbReference>
<keyword evidence="5" id="KW-0479">Metal-binding</keyword>
<keyword evidence="13" id="KW-1185">Reference proteome</keyword>
<dbReference type="SUPFAM" id="SSF48239">
    <property type="entry name" value="Terpenoid cyclases/Protein prenyltransferases"/>
    <property type="match status" value="1"/>
</dbReference>
<gene>
    <name evidence="12" type="ORF">KC19_6G046700</name>
</gene>
<name>A0A8T0HDS5_CERPU</name>